<organism evidence="1 2">
    <name type="scientific">Cellulomonas shaoxiangyii</name>
    <dbReference type="NCBI Taxonomy" id="2566013"/>
    <lineage>
        <taxon>Bacteria</taxon>
        <taxon>Bacillati</taxon>
        <taxon>Actinomycetota</taxon>
        <taxon>Actinomycetes</taxon>
        <taxon>Micrococcales</taxon>
        <taxon>Cellulomonadaceae</taxon>
        <taxon>Cellulomonas</taxon>
    </lineage>
</organism>
<name>A0A4P7SEI1_9CELL</name>
<dbReference type="Proteomes" id="UP000296469">
    <property type="component" value="Chromosome"/>
</dbReference>
<evidence type="ECO:0000313" key="1">
    <source>
        <dbReference type="EMBL" id="QCB92240.1"/>
    </source>
</evidence>
<keyword evidence="1" id="KW-0378">Hydrolase</keyword>
<keyword evidence="2" id="KW-1185">Reference proteome</keyword>
<dbReference type="EMBL" id="CP039291">
    <property type="protein sequence ID" value="QCB92240.1"/>
    <property type="molecule type" value="Genomic_DNA"/>
</dbReference>
<dbReference type="OrthoDB" id="9804993at2"/>
<dbReference type="RefSeq" id="WP_135972601.1">
    <property type="nucleotide sequence ID" value="NZ_CP039291.1"/>
</dbReference>
<evidence type="ECO:0000313" key="2">
    <source>
        <dbReference type="Proteomes" id="UP000296469"/>
    </source>
</evidence>
<gene>
    <name evidence="1" type="ORF">E5225_00390</name>
</gene>
<proteinExistence type="predicted"/>
<reference evidence="1 2" key="1">
    <citation type="submission" date="2019-04" db="EMBL/GenBank/DDBJ databases">
        <title>Isolation and identification of Cellulomonas shaoxiangyii sp. Nov. isolated from feces of the Tibetan antelopes (Pantholops hodgsonii) in the Qinghai-Tibet plateau of China.</title>
        <authorList>
            <person name="Tian Z."/>
        </authorList>
    </citation>
    <scope>NUCLEOTIDE SEQUENCE [LARGE SCALE GENOMIC DNA]</scope>
    <source>
        <strain evidence="1 2">Z28</strain>
    </source>
</reference>
<dbReference type="InterPro" id="IPR010662">
    <property type="entry name" value="RBBP9/YdeN"/>
</dbReference>
<dbReference type="KEGG" id="celz:E5225_00390"/>
<dbReference type="SUPFAM" id="SSF53474">
    <property type="entry name" value="alpha/beta-Hydrolases"/>
    <property type="match status" value="1"/>
</dbReference>
<dbReference type="AlphaFoldDB" id="A0A4P7SEI1"/>
<dbReference type="Pfam" id="PF06821">
    <property type="entry name" value="Ser_hydrolase"/>
    <property type="match status" value="1"/>
</dbReference>
<sequence>MQRTRPTPVFVAGITGSEPEHWQARWHAELPHGVWVEHASWDEPVRDAWVDDLDAALRGVHGPKVLVAHSLGCTVVTEWAATHTDDDIVAALLVAPPDAHGPAFPAAAHGFDAPRRRRLPFRTVVVTSDDDPYGTPQHAAQLARDLGAELVDVGPLGHINAESDLGTWPQGRALLAELLDG</sequence>
<dbReference type="Gene3D" id="3.40.50.1820">
    <property type="entry name" value="alpha/beta hydrolase"/>
    <property type="match status" value="1"/>
</dbReference>
<protein>
    <submittedName>
        <fullName evidence="1">Alpha/beta hydrolase</fullName>
    </submittedName>
</protein>
<dbReference type="InterPro" id="IPR029058">
    <property type="entry name" value="AB_hydrolase_fold"/>
</dbReference>
<dbReference type="GO" id="GO:0016787">
    <property type="term" value="F:hydrolase activity"/>
    <property type="evidence" value="ECO:0007669"/>
    <property type="project" value="UniProtKB-KW"/>
</dbReference>
<accession>A0A4P7SEI1</accession>